<accession>A0A409WTC3</accession>
<feature type="region of interest" description="Disordered" evidence="1">
    <location>
        <begin position="420"/>
        <end position="441"/>
    </location>
</feature>
<feature type="compositionally biased region" description="Polar residues" evidence="1">
    <location>
        <begin position="248"/>
        <end position="263"/>
    </location>
</feature>
<sequence>MAPNEDDYSVELTVAEKLRKLEDHLDTINTFRALAILENWASDELQQFLARIDLLENDVKNLKTSLKSKFQLVLRLGKPSKIGDKMIANIPKVEHDLEKDFRKASELQQRVNADRELVNKRQEDAKKHKRTESDVVFRAFRDGRPTTRLNPPISFDPDNTLEGYRKGSGPVMQPLHTQQYFRQYLPRDSLDSVEYQFLNDDGSTEVAPSSVSSQPQINLPPTGHPHNRPSIREPSKQSQELQADGSKAPSTVPTESSNLWSKRSSPHIIQDKLMNSTKRKEEQTTGNFLRNPYTHHSLHDDGHKHKFESRTPPSHHTDRNARVDHHPVGRQHSSQYIGQLSHVGDNTRAPEQAGMITQNFNQPILERRIHDPHAPVPRDHAPRPPGTHLSTTQAFSSAHFQFQGQGLYSQQVQTLGDEAYLNESLPPPPRRSPRDRALSVGTRNSVRSLVIGRSNDSVQAGLENRRVFQGRSGVARTQNNYNFPAGPTGSPRAQHVDDENVFGPHLNHPASSVQSYTSNNQTATQANHSDQAHSTGQRHAHNAHNFSVSSSRTFGYGEVSNHEEGEGPTYSGWVNDDDDDIYGSD</sequence>
<organism evidence="2 3">
    <name type="scientific">Psilocybe cyanescens</name>
    <dbReference type="NCBI Taxonomy" id="93625"/>
    <lineage>
        <taxon>Eukaryota</taxon>
        <taxon>Fungi</taxon>
        <taxon>Dikarya</taxon>
        <taxon>Basidiomycota</taxon>
        <taxon>Agaricomycotina</taxon>
        <taxon>Agaricomycetes</taxon>
        <taxon>Agaricomycetidae</taxon>
        <taxon>Agaricales</taxon>
        <taxon>Agaricineae</taxon>
        <taxon>Strophariaceae</taxon>
        <taxon>Psilocybe</taxon>
    </lineage>
</organism>
<feature type="compositionally biased region" description="Polar residues" evidence="1">
    <location>
        <begin position="544"/>
        <end position="553"/>
    </location>
</feature>
<reference evidence="2 3" key="1">
    <citation type="journal article" date="2018" name="Evol. Lett.">
        <title>Horizontal gene cluster transfer increased hallucinogenic mushroom diversity.</title>
        <authorList>
            <person name="Reynolds H.T."/>
            <person name="Vijayakumar V."/>
            <person name="Gluck-Thaler E."/>
            <person name="Korotkin H.B."/>
            <person name="Matheny P.B."/>
            <person name="Slot J.C."/>
        </authorList>
    </citation>
    <scope>NUCLEOTIDE SEQUENCE [LARGE SCALE GENOMIC DNA]</scope>
    <source>
        <strain evidence="2 3">2631</strain>
    </source>
</reference>
<evidence type="ECO:0000313" key="3">
    <source>
        <dbReference type="Proteomes" id="UP000283269"/>
    </source>
</evidence>
<protein>
    <submittedName>
        <fullName evidence="2">Uncharacterized protein</fullName>
    </submittedName>
</protein>
<dbReference type="EMBL" id="NHYD01003211">
    <property type="protein sequence ID" value="PPQ81784.1"/>
    <property type="molecule type" value="Genomic_DNA"/>
</dbReference>
<evidence type="ECO:0000256" key="1">
    <source>
        <dbReference type="SAM" id="MobiDB-lite"/>
    </source>
</evidence>
<feature type="region of interest" description="Disordered" evidence="1">
    <location>
        <begin position="469"/>
        <end position="585"/>
    </location>
</feature>
<feature type="compositionally biased region" description="Polar residues" evidence="1">
    <location>
        <begin position="509"/>
        <end position="535"/>
    </location>
</feature>
<evidence type="ECO:0000313" key="2">
    <source>
        <dbReference type="EMBL" id="PPQ81784.1"/>
    </source>
</evidence>
<gene>
    <name evidence="2" type="ORF">CVT25_013671</name>
</gene>
<dbReference type="OrthoDB" id="10681520at2759"/>
<dbReference type="AlphaFoldDB" id="A0A409WTC3"/>
<feature type="compositionally biased region" description="Polar residues" evidence="1">
    <location>
        <begin position="206"/>
        <end position="219"/>
    </location>
</feature>
<dbReference type="InParanoid" id="A0A409WTC3"/>
<feature type="region of interest" description="Disordered" evidence="1">
    <location>
        <begin position="201"/>
        <end position="325"/>
    </location>
</feature>
<feature type="compositionally biased region" description="Acidic residues" evidence="1">
    <location>
        <begin position="575"/>
        <end position="585"/>
    </location>
</feature>
<name>A0A409WTC3_PSICY</name>
<proteinExistence type="predicted"/>
<feature type="region of interest" description="Disordered" evidence="1">
    <location>
        <begin position="143"/>
        <end position="173"/>
    </location>
</feature>
<feature type="compositionally biased region" description="Basic and acidic residues" evidence="1">
    <location>
        <begin position="315"/>
        <end position="325"/>
    </location>
</feature>
<dbReference type="Proteomes" id="UP000283269">
    <property type="component" value="Unassembled WGS sequence"/>
</dbReference>
<comment type="caution">
    <text evidence="2">The sequence shown here is derived from an EMBL/GenBank/DDBJ whole genome shotgun (WGS) entry which is preliminary data.</text>
</comment>
<keyword evidence="3" id="KW-1185">Reference proteome</keyword>